<sequence length="110" mass="11481">MDDGVRGGATGREQGTEHTGEQVTGSHNPQDGWLRNVANTDPALLHARYPQVGARLLCVLTIRPMAACSGRAARARCPCTAGVPLGPVVPVRARRQDVDAPGAAVVCGSW</sequence>
<gene>
    <name evidence="2" type="ORF">GCM10023320_57090</name>
</gene>
<reference evidence="3" key="1">
    <citation type="journal article" date="2019" name="Int. J. Syst. Evol. Microbiol.">
        <title>The Global Catalogue of Microorganisms (GCM) 10K type strain sequencing project: providing services to taxonomists for standard genome sequencing and annotation.</title>
        <authorList>
            <consortium name="The Broad Institute Genomics Platform"/>
            <consortium name="The Broad Institute Genome Sequencing Center for Infectious Disease"/>
            <person name="Wu L."/>
            <person name="Ma J."/>
        </authorList>
    </citation>
    <scope>NUCLEOTIDE SEQUENCE [LARGE SCALE GENOMIC DNA]</scope>
    <source>
        <strain evidence="3">JCM 18302</strain>
    </source>
</reference>
<feature type="region of interest" description="Disordered" evidence="1">
    <location>
        <begin position="1"/>
        <end position="36"/>
    </location>
</feature>
<protein>
    <submittedName>
        <fullName evidence="2">Uncharacterized protein</fullName>
    </submittedName>
</protein>
<comment type="caution">
    <text evidence="2">The sequence shown here is derived from an EMBL/GenBank/DDBJ whole genome shotgun (WGS) entry which is preliminary data.</text>
</comment>
<organism evidence="2 3">
    <name type="scientific">Pseudonocardia adelaidensis</name>
    <dbReference type="NCBI Taxonomy" id="648754"/>
    <lineage>
        <taxon>Bacteria</taxon>
        <taxon>Bacillati</taxon>
        <taxon>Actinomycetota</taxon>
        <taxon>Actinomycetes</taxon>
        <taxon>Pseudonocardiales</taxon>
        <taxon>Pseudonocardiaceae</taxon>
        <taxon>Pseudonocardia</taxon>
    </lineage>
</organism>
<evidence type="ECO:0000256" key="1">
    <source>
        <dbReference type="SAM" id="MobiDB-lite"/>
    </source>
</evidence>
<dbReference type="EMBL" id="BAABJO010000025">
    <property type="protein sequence ID" value="GAA5132469.1"/>
    <property type="molecule type" value="Genomic_DNA"/>
</dbReference>
<proteinExistence type="predicted"/>
<accession>A0ABP9NRD1</accession>
<evidence type="ECO:0000313" key="3">
    <source>
        <dbReference type="Proteomes" id="UP001500804"/>
    </source>
</evidence>
<name>A0ABP9NRD1_9PSEU</name>
<evidence type="ECO:0000313" key="2">
    <source>
        <dbReference type="EMBL" id="GAA5132469.1"/>
    </source>
</evidence>
<keyword evidence="3" id="KW-1185">Reference proteome</keyword>
<dbReference type="Proteomes" id="UP001500804">
    <property type="component" value="Unassembled WGS sequence"/>
</dbReference>
<feature type="compositionally biased region" description="Gly residues" evidence="1">
    <location>
        <begin position="1"/>
        <end position="10"/>
    </location>
</feature>